<dbReference type="PANTHER" id="PTHR46523:SF1">
    <property type="entry name" value="DCTP PYROPHOSPHATASE 1"/>
    <property type="match status" value="1"/>
</dbReference>
<evidence type="ECO:0000313" key="1">
    <source>
        <dbReference type="EMBL" id="GMH52316.1"/>
    </source>
</evidence>
<name>A0A9W6ZHQ1_9STRA</name>
<dbReference type="InterPro" id="IPR052555">
    <property type="entry name" value="dCTP_Pyrophosphatase"/>
</dbReference>
<comment type="caution">
    <text evidence="1">The sequence shown here is derived from an EMBL/GenBank/DDBJ whole genome shotgun (WGS) entry which is preliminary data.</text>
</comment>
<dbReference type="EMBL" id="BRXW01000416">
    <property type="protein sequence ID" value="GMH52316.1"/>
    <property type="molecule type" value="Genomic_DNA"/>
</dbReference>
<sequence length="222" mass="24549">MRHCHSRPSNLSFLTSHSLPSTLFPSICSLQSYQTSLPPPPTPLPSRTILLNLVSSIGLLSSSLAPIPPSPSHILHLQTIFSTLITLSTTCNISITSAIQKKIILNAKKYPAKLCKGKSGKYTSYSEETGVTSNIETQSYYKENVYTVNPDITFSDLEAKITEFVTTREWSKFHTPRNVALAMVGELGELCEIFQWFGDSGKPLLLLLINASTCVEARRVMR</sequence>
<keyword evidence="2" id="KW-1185">Reference proteome</keyword>
<evidence type="ECO:0000313" key="2">
    <source>
        <dbReference type="Proteomes" id="UP001165122"/>
    </source>
</evidence>
<reference evidence="2" key="1">
    <citation type="journal article" date="2023" name="Commun. Biol.">
        <title>Genome analysis of Parmales, the sister group of diatoms, reveals the evolutionary specialization of diatoms from phago-mixotrophs to photoautotrophs.</title>
        <authorList>
            <person name="Ban H."/>
            <person name="Sato S."/>
            <person name="Yoshikawa S."/>
            <person name="Yamada K."/>
            <person name="Nakamura Y."/>
            <person name="Ichinomiya M."/>
            <person name="Sato N."/>
            <person name="Blanc-Mathieu R."/>
            <person name="Endo H."/>
            <person name="Kuwata A."/>
            <person name="Ogata H."/>
        </authorList>
    </citation>
    <scope>NUCLEOTIDE SEQUENCE [LARGE SCALE GENOMIC DNA]</scope>
    <source>
        <strain evidence="2">NIES 3700</strain>
    </source>
</reference>
<dbReference type="GO" id="GO:0006253">
    <property type="term" value="P:dCTP catabolic process"/>
    <property type="evidence" value="ECO:0007669"/>
    <property type="project" value="TreeGrafter"/>
</dbReference>
<gene>
    <name evidence="1" type="ORF">TrLO_g7235</name>
</gene>
<dbReference type="SUPFAM" id="SSF101386">
    <property type="entry name" value="all-alpha NTP pyrophosphatases"/>
    <property type="match status" value="2"/>
</dbReference>
<dbReference type="PANTHER" id="PTHR46523">
    <property type="entry name" value="DCTP PYROPHOSPHATASE 1"/>
    <property type="match status" value="1"/>
</dbReference>
<proteinExistence type="predicted"/>
<dbReference type="AlphaFoldDB" id="A0A9W6ZHQ1"/>
<dbReference type="GO" id="GO:0047840">
    <property type="term" value="F:dCTP diphosphatase activity"/>
    <property type="evidence" value="ECO:0007669"/>
    <property type="project" value="TreeGrafter"/>
</dbReference>
<organism evidence="1 2">
    <name type="scientific">Triparma laevis f. longispina</name>
    <dbReference type="NCBI Taxonomy" id="1714387"/>
    <lineage>
        <taxon>Eukaryota</taxon>
        <taxon>Sar</taxon>
        <taxon>Stramenopiles</taxon>
        <taxon>Ochrophyta</taxon>
        <taxon>Bolidophyceae</taxon>
        <taxon>Parmales</taxon>
        <taxon>Triparmaceae</taxon>
        <taxon>Triparma</taxon>
    </lineage>
</organism>
<dbReference type="GO" id="GO:0042262">
    <property type="term" value="P:DNA protection"/>
    <property type="evidence" value="ECO:0007669"/>
    <property type="project" value="TreeGrafter"/>
</dbReference>
<dbReference type="Gene3D" id="1.10.287.1080">
    <property type="entry name" value="MazG-like"/>
    <property type="match status" value="1"/>
</dbReference>
<protein>
    <submittedName>
        <fullName evidence="1">Uncharacterized protein</fullName>
    </submittedName>
</protein>
<dbReference type="Proteomes" id="UP001165122">
    <property type="component" value="Unassembled WGS sequence"/>
</dbReference>
<dbReference type="GO" id="GO:0005829">
    <property type="term" value="C:cytosol"/>
    <property type="evidence" value="ECO:0007669"/>
    <property type="project" value="TreeGrafter"/>
</dbReference>
<accession>A0A9W6ZHQ1</accession>
<dbReference type="OrthoDB" id="411123at2759"/>